<dbReference type="InterPro" id="IPR013783">
    <property type="entry name" value="Ig-like_fold"/>
</dbReference>
<gene>
    <name evidence="11" type="ORF">HCN44_000112</name>
</gene>
<dbReference type="GO" id="GO:0043005">
    <property type="term" value="C:neuron projection"/>
    <property type="evidence" value="ECO:0007669"/>
    <property type="project" value="TreeGrafter"/>
</dbReference>
<evidence type="ECO:0000256" key="6">
    <source>
        <dbReference type="ARBA" id="ARBA00023157"/>
    </source>
</evidence>
<dbReference type="PROSITE" id="PS50835">
    <property type="entry name" value="IG_LIKE"/>
    <property type="match status" value="3"/>
</dbReference>
<accession>A0A834XRF0</accession>
<dbReference type="InterPro" id="IPR013098">
    <property type="entry name" value="Ig_I-set"/>
</dbReference>
<reference evidence="11 12" key="1">
    <citation type="submission" date="2020-08" db="EMBL/GenBank/DDBJ databases">
        <title>Aphidius gifuensis genome sequencing and assembly.</title>
        <authorList>
            <person name="Du Z."/>
        </authorList>
    </citation>
    <scope>NUCLEOTIDE SEQUENCE [LARGE SCALE GENOMIC DNA]</scope>
    <source>
        <strain evidence="11">YNYX2018</strain>
        <tissue evidence="11">Adults</tissue>
    </source>
</reference>
<dbReference type="AlphaFoldDB" id="A0A834XRF0"/>
<protein>
    <recommendedName>
        <fullName evidence="10">Ig-like domain-containing protein</fullName>
    </recommendedName>
</protein>
<comment type="subcellular location">
    <subcellularLocation>
        <location evidence="1">Cell membrane</location>
    </subcellularLocation>
</comment>
<keyword evidence="6" id="KW-1015">Disulfide bond</keyword>
<name>A0A834XRF0_APHGI</name>
<keyword evidence="5" id="KW-0472">Membrane</keyword>
<feature type="domain" description="Ig-like" evidence="10">
    <location>
        <begin position="328"/>
        <end position="421"/>
    </location>
</feature>
<feature type="domain" description="Ig-like" evidence="10">
    <location>
        <begin position="220"/>
        <end position="321"/>
    </location>
</feature>
<dbReference type="SUPFAM" id="SSF48726">
    <property type="entry name" value="Immunoglobulin"/>
    <property type="match status" value="3"/>
</dbReference>
<feature type="domain" description="Ig-like" evidence="10">
    <location>
        <begin position="91"/>
        <end position="212"/>
    </location>
</feature>
<keyword evidence="8" id="KW-0393">Immunoglobulin domain</keyword>
<keyword evidence="12" id="KW-1185">Reference proteome</keyword>
<evidence type="ECO:0000256" key="9">
    <source>
        <dbReference type="SAM" id="MobiDB-lite"/>
    </source>
</evidence>
<keyword evidence="4" id="KW-0677">Repeat</keyword>
<dbReference type="FunFam" id="2.60.40.10:FF:000328">
    <property type="entry name" value="CLUMA_CG000981, isoform A"/>
    <property type="match status" value="1"/>
</dbReference>
<evidence type="ECO:0000256" key="3">
    <source>
        <dbReference type="ARBA" id="ARBA00022729"/>
    </source>
</evidence>
<feature type="region of interest" description="Disordered" evidence="9">
    <location>
        <begin position="25"/>
        <end position="48"/>
    </location>
</feature>
<dbReference type="PANTHER" id="PTHR12231:SF105">
    <property type="entry name" value="LACHESIN-LIKE PROTEIN"/>
    <property type="match status" value="1"/>
</dbReference>
<proteinExistence type="predicted"/>
<dbReference type="SMART" id="SM00409">
    <property type="entry name" value="IG"/>
    <property type="match status" value="3"/>
</dbReference>
<dbReference type="PANTHER" id="PTHR12231">
    <property type="entry name" value="CTX-RELATED TYPE I TRANSMEMBRANE PROTEIN"/>
    <property type="match status" value="1"/>
</dbReference>
<sequence>MSDETTVSSCGRTCTARGSYEETTTTSRRCDDLPRGMKGSGSETGSSPVNRTIKKKILQIFYVIIIGLIDHAIGYGSSKSYLHQEIYGSGPSFVQPVGNQTAAIGREAVFSCYVRNIGKYKVGWLKTSDQTVLSLNTKIVTHNTRIAVSYETGGCSSLPSIPMGIHSVTGNNQVTDEGVNCTWRLHIRHLKESDRGCYMCQINTSPMKSELGCLDILVPPDIVYGEETSKDLSVSEGENVTLNCQATGKPTPRVSWRREDGHHILIRNSTSFSNRKNIHFQTVEVYNDTKLQFYRVDRQQMGVYMCIATNDVPPSVSKRVTLEVNFAPVVEAPTQLLGGPVGKRITLECTVEAHPNTINYWQLNETGMLLDGPKYEIRETRIGYKIKMTLVIKKFTQYDPGNYKCIATNSLGKGESSIRLYDLKLQDDISIIGGLAEAARGSSNATNFHPNSLIYITLGALQLLVRVACSR</sequence>
<keyword evidence="7" id="KW-0325">Glycoprotein</keyword>
<dbReference type="InterPro" id="IPR036179">
    <property type="entry name" value="Ig-like_dom_sf"/>
</dbReference>
<dbReference type="InterPro" id="IPR051170">
    <property type="entry name" value="Neural/epithelial_adhesion"/>
</dbReference>
<keyword evidence="2" id="KW-1003">Cell membrane</keyword>
<dbReference type="Proteomes" id="UP000639338">
    <property type="component" value="Unassembled WGS sequence"/>
</dbReference>
<dbReference type="OrthoDB" id="10012075at2759"/>
<dbReference type="InterPro" id="IPR003598">
    <property type="entry name" value="Ig_sub2"/>
</dbReference>
<dbReference type="GO" id="GO:0005886">
    <property type="term" value="C:plasma membrane"/>
    <property type="evidence" value="ECO:0007669"/>
    <property type="project" value="UniProtKB-SubCell"/>
</dbReference>
<keyword evidence="3" id="KW-0732">Signal</keyword>
<dbReference type="InterPro" id="IPR003599">
    <property type="entry name" value="Ig_sub"/>
</dbReference>
<evidence type="ECO:0000313" key="12">
    <source>
        <dbReference type="Proteomes" id="UP000639338"/>
    </source>
</evidence>
<evidence type="ECO:0000256" key="4">
    <source>
        <dbReference type="ARBA" id="ARBA00022737"/>
    </source>
</evidence>
<evidence type="ECO:0000259" key="10">
    <source>
        <dbReference type="PROSITE" id="PS50835"/>
    </source>
</evidence>
<evidence type="ECO:0000256" key="2">
    <source>
        <dbReference type="ARBA" id="ARBA00022475"/>
    </source>
</evidence>
<dbReference type="InterPro" id="IPR007110">
    <property type="entry name" value="Ig-like_dom"/>
</dbReference>
<dbReference type="EMBL" id="JACMRX010000004">
    <property type="protein sequence ID" value="KAF7990307.1"/>
    <property type="molecule type" value="Genomic_DNA"/>
</dbReference>
<evidence type="ECO:0000256" key="8">
    <source>
        <dbReference type="ARBA" id="ARBA00023319"/>
    </source>
</evidence>
<dbReference type="Gene3D" id="2.60.40.10">
    <property type="entry name" value="Immunoglobulins"/>
    <property type="match status" value="3"/>
</dbReference>
<comment type="caution">
    <text evidence="11">The sequence shown here is derived from an EMBL/GenBank/DDBJ whole genome shotgun (WGS) entry which is preliminary data.</text>
</comment>
<evidence type="ECO:0000313" key="11">
    <source>
        <dbReference type="EMBL" id="KAF7990307.1"/>
    </source>
</evidence>
<evidence type="ECO:0000256" key="7">
    <source>
        <dbReference type="ARBA" id="ARBA00023180"/>
    </source>
</evidence>
<evidence type="ECO:0000256" key="5">
    <source>
        <dbReference type="ARBA" id="ARBA00023136"/>
    </source>
</evidence>
<organism evidence="11 12">
    <name type="scientific">Aphidius gifuensis</name>
    <name type="common">Parasitoid wasp</name>
    <dbReference type="NCBI Taxonomy" id="684658"/>
    <lineage>
        <taxon>Eukaryota</taxon>
        <taxon>Metazoa</taxon>
        <taxon>Ecdysozoa</taxon>
        <taxon>Arthropoda</taxon>
        <taxon>Hexapoda</taxon>
        <taxon>Insecta</taxon>
        <taxon>Pterygota</taxon>
        <taxon>Neoptera</taxon>
        <taxon>Endopterygota</taxon>
        <taxon>Hymenoptera</taxon>
        <taxon>Apocrita</taxon>
        <taxon>Ichneumonoidea</taxon>
        <taxon>Braconidae</taxon>
        <taxon>Aphidiinae</taxon>
        <taxon>Aphidius</taxon>
    </lineage>
</organism>
<dbReference type="Pfam" id="PF07679">
    <property type="entry name" value="I-set"/>
    <property type="match status" value="2"/>
</dbReference>
<dbReference type="SMART" id="SM00408">
    <property type="entry name" value="IGc2"/>
    <property type="match status" value="3"/>
</dbReference>
<evidence type="ECO:0000256" key="1">
    <source>
        <dbReference type="ARBA" id="ARBA00004236"/>
    </source>
</evidence>